<organism evidence="2 3">
    <name type="scientific">Donghicola tyrosinivorans</name>
    <dbReference type="NCBI Taxonomy" id="1652492"/>
    <lineage>
        <taxon>Bacteria</taxon>
        <taxon>Pseudomonadati</taxon>
        <taxon>Pseudomonadota</taxon>
        <taxon>Alphaproteobacteria</taxon>
        <taxon>Rhodobacterales</taxon>
        <taxon>Roseobacteraceae</taxon>
        <taxon>Donghicola</taxon>
    </lineage>
</organism>
<dbReference type="PANTHER" id="PTHR43546:SF3">
    <property type="entry name" value="UPF0173 METAL-DEPENDENT HYDROLASE MJ1163"/>
    <property type="match status" value="1"/>
</dbReference>
<comment type="caution">
    <text evidence="2">The sequence shown here is derived from an EMBL/GenBank/DDBJ whole genome shotgun (WGS) entry which is preliminary data.</text>
</comment>
<dbReference type="InterPro" id="IPR050114">
    <property type="entry name" value="UPF0173_UPF0282_UlaG_hydrolase"/>
</dbReference>
<sequence length="262" mass="28120">MKLTRRTLLISGAAIAGASSLNLSMAQAAAHGADTYPTASGQITVHPVDHATVIFETTGPVIYVDPVGDAATYADYPAPDMILITHEHGDHFNVDTLTALAGQGVPILVNPAVYEKLPEGLKAQAAQIANGESTELQGIGIEAIPAYNITEDRLNFHPQGRDNGYVLTIDGLRVYLSGDTEATPEMRALQNIDVAFVCMNLPFTMGVEQAASGVQEFKPAVVYPYHYRNKDKTFSDLEAFAKIVGDDTEVKTGNWYNGADHV</sequence>
<dbReference type="AlphaFoldDB" id="A0A2T0WZR3"/>
<dbReference type="Proteomes" id="UP000238392">
    <property type="component" value="Unassembled WGS sequence"/>
</dbReference>
<dbReference type="PROSITE" id="PS51318">
    <property type="entry name" value="TAT"/>
    <property type="match status" value="1"/>
</dbReference>
<feature type="signal peptide" evidence="1">
    <location>
        <begin position="1"/>
        <end position="28"/>
    </location>
</feature>
<evidence type="ECO:0000256" key="1">
    <source>
        <dbReference type="SAM" id="SignalP"/>
    </source>
</evidence>
<dbReference type="RefSeq" id="WP_106262727.1">
    <property type="nucleotide sequence ID" value="NZ_PVTQ01000002.1"/>
</dbReference>
<keyword evidence="1" id="KW-0732">Signal</keyword>
<dbReference type="EMBL" id="PVTQ01000002">
    <property type="protein sequence ID" value="PRY92196.1"/>
    <property type="molecule type" value="Genomic_DNA"/>
</dbReference>
<gene>
    <name evidence="2" type="ORF">CLV74_102109</name>
</gene>
<evidence type="ECO:0000313" key="3">
    <source>
        <dbReference type="Proteomes" id="UP000238392"/>
    </source>
</evidence>
<protein>
    <submittedName>
        <fullName evidence="2">L-ascorbate metabolism protein UlaG (Beta-lactamase superfamily)</fullName>
    </submittedName>
</protein>
<dbReference type="InterPro" id="IPR006311">
    <property type="entry name" value="TAT_signal"/>
</dbReference>
<dbReference type="Pfam" id="PF13483">
    <property type="entry name" value="Lactamase_B_3"/>
    <property type="match status" value="1"/>
</dbReference>
<proteinExistence type="predicted"/>
<accession>A0A2T0WZR3</accession>
<evidence type="ECO:0000313" key="2">
    <source>
        <dbReference type="EMBL" id="PRY92196.1"/>
    </source>
</evidence>
<dbReference type="OrthoDB" id="9805728at2"/>
<dbReference type="Gene3D" id="3.60.15.10">
    <property type="entry name" value="Ribonuclease Z/Hydroxyacylglutathione hydrolase-like"/>
    <property type="match status" value="1"/>
</dbReference>
<name>A0A2T0WZR3_9RHOB</name>
<reference evidence="2 3" key="1">
    <citation type="submission" date="2018-03" db="EMBL/GenBank/DDBJ databases">
        <title>Genomic Encyclopedia of Archaeal and Bacterial Type Strains, Phase II (KMG-II): from individual species to whole genera.</title>
        <authorList>
            <person name="Goeker M."/>
        </authorList>
    </citation>
    <scope>NUCLEOTIDE SEQUENCE [LARGE SCALE GENOMIC DNA]</scope>
    <source>
        <strain evidence="2 3">DSM 100212</strain>
    </source>
</reference>
<feature type="chain" id="PRO_5015724728" evidence="1">
    <location>
        <begin position="29"/>
        <end position="262"/>
    </location>
</feature>
<dbReference type="PANTHER" id="PTHR43546">
    <property type="entry name" value="UPF0173 METAL-DEPENDENT HYDROLASE MJ1163-RELATED"/>
    <property type="match status" value="1"/>
</dbReference>
<dbReference type="InterPro" id="IPR036866">
    <property type="entry name" value="RibonucZ/Hydroxyglut_hydro"/>
</dbReference>
<keyword evidence="3" id="KW-1185">Reference proteome</keyword>
<dbReference type="SUPFAM" id="SSF56281">
    <property type="entry name" value="Metallo-hydrolase/oxidoreductase"/>
    <property type="match status" value="1"/>
</dbReference>